<organism evidence="2 3">
    <name type="scientific">Thermococcus cleftensis (strain DSM 27260 / KACC 17922 / CL1)</name>
    <dbReference type="NCBI Taxonomy" id="163003"/>
    <lineage>
        <taxon>Archaea</taxon>
        <taxon>Methanobacteriati</taxon>
        <taxon>Methanobacteriota</taxon>
        <taxon>Thermococci</taxon>
        <taxon>Thermococcales</taxon>
        <taxon>Thermococcaceae</taxon>
        <taxon>Thermococcus</taxon>
    </lineage>
</organism>
<gene>
    <name evidence="2" type="ORF">CL1_1986</name>
</gene>
<dbReference type="InterPro" id="IPR041682">
    <property type="entry name" value="AAA_14"/>
</dbReference>
<evidence type="ECO:0000313" key="2">
    <source>
        <dbReference type="EMBL" id="AFL96181.1"/>
    </source>
</evidence>
<dbReference type="STRING" id="163003.CL1_1986"/>
<dbReference type="SUPFAM" id="SSF52540">
    <property type="entry name" value="P-loop containing nucleoside triphosphate hydrolases"/>
    <property type="match status" value="1"/>
</dbReference>
<name>I3ZWU7_THECF</name>
<dbReference type="PANTHER" id="PTHR42990">
    <property type="entry name" value="ATPASE"/>
    <property type="match status" value="1"/>
</dbReference>
<sequence>MEDRILTSLVATSRRLMAWAKKFPKKRFLYPELKRIDEEYYVGIKGLRGVGKTVLMLQLAMETEKSIYFSADSTLIKPFSLYEVVKALSSLGYRNVFIDEIHRKPDWAEDVKTLYDEHEVRIFFSGSSAVDILHSGADLSRRVVLKELPPASFREWLNIRKGMDIPVHSMEEVISRPFDMTEMYMELHALWTEYMERGGVLYPESGFYDALENSIRKVILEDLSALREISVKYETDAYRLLYLVAKSAPFEVNYSSIAKGLGVSKNMAIRLVEDLSKAGLLYTLQPCGSVRKEPKLYLTVPLRMFFAKKGFSIHLGALREEFFVNHVRWISQPCYLKGKRGEKTADFKVGDWIIEVGGEKKRRYQRPDYIAVDGLLTGNGRIPLFLFGLIY</sequence>
<dbReference type="RefSeq" id="WP_014789811.1">
    <property type="nucleotide sequence ID" value="NC_018015.1"/>
</dbReference>
<dbReference type="InterPro" id="IPR027417">
    <property type="entry name" value="P-loop_NTPase"/>
</dbReference>
<reference evidence="2 3" key="1">
    <citation type="journal article" date="2012" name="J. Bacteriol.">
        <title>Complete Genome Sequence of the Hyperthermophilic Archaeon Thermococcus sp. Strain CL1, Isolated from a Paralvinella sp. Polychaete Worm Collected from a Hydrothermal Vent.</title>
        <authorList>
            <person name="Jung J.H."/>
            <person name="Holden J.F."/>
            <person name="Seo D.H."/>
            <person name="Park K.H."/>
            <person name="Shin H."/>
            <person name="Ryu S."/>
            <person name="Lee J.H."/>
            <person name="Park C.S."/>
        </authorList>
    </citation>
    <scope>NUCLEOTIDE SEQUENCE [LARGE SCALE GENOMIC DNA]</scope>
    <source>
        <strain evidence="3">DSM 27260 / KACC 17922 / CL1</strain>
    </source>
</reference>
<evidence type="ECO:0000313" key="3">
    <source>
        <dbReference type="Proteomes" id="UP000006064"/>
    </source>
</evidence>
<keyword evidence="3" id="KW-1185">Reference proteome</keyword>
<dbReference type="EMBL" id="CP003651">
    <property type="protein sequence ID" value="AFL96181.1"/>
    <property type="molecule type" value="Genomic_DNA"/>
</dbReference>
<evidence type="ECO:0000259" key="1">
    <source>
        <dbReference type="Pfam" id="PF13173"/>
    </source>
</evidence>
<protein>
    <recommendedName>
        <fullName evidence="1">AAA domain-containing protein</fullName>
    </recommendedName>
</protein>
<dbReference type="OrthoDB" id="358600at2157"/>
<dbReference type="KEGG" id="thm:CL1_1986"/>
<dbReference type="Proteomes" id="UP000006064">
    <property type="component" value="Chromosome"/>
</dbReference>
<dbReference type="PANTHER" id="PTHR42990:SF1">
    <property type="entry name" value="AAA+ ATPASE DOMAIN-CONTAINING PROTEIN"/>
    <property type="match status" value="1"/>
</dbReference>
<dbReference type="HOGENOM" id="CLU_058017_0_0_2"/>
<proteinExistence type="predicted"/>
<dbReference type="Pfam" id="PF13173">
    <property type="entry name" value="AAA_14"/>
    <property type="match status" value="1"/>
</dbReference>
<dbReference type="AlphaFoldDB" id="I3ZWU7"/>
<feature type="domain" description="AAA" evidence="1">
    <location>
        <begin position="41"/>
        <end position="156"/>
    </location>
</feature>
<accession>I3ZWU7</accession>
<dbReference type="GeneID" id="13037298"/>